<evidence type="ECO:0000313" key="2">
    <source>
        <dbReference type="Proteomes" id="UP000587524"/>
    </source>
</evidence>
<evidence type="ECO:0000313" key="1">
    <source>
        <dbReference type="EMBL" id="MBA9023933.1"/>
    </source>
</evidence>
<dbReference type="RefSeq" id="WP_182575894.1">
    <property type="nucleotide sequence ID" value="NZ_JACJHY010000043.1"/>
</dbReference>
<dbReference type="EMBL" id="JACJHZ010000043">
    <property type="protein sequence ID" value="MBA9023933.1"/>
    <property type="molecule type" value="Genomic_DNA"/>
</dbReference>
<accession>A0ABR6CFY2</accession>
<reference evidence="1 2" key="1">
    <citation type="submission" date="2020-08" db="EMBL/GenBank/DDBJ databases">
        <title>Genomic Encyclopedia of Type Strains, Phase IV (KMG-IV): sequencing the most valuable type-strain genomes for metagenomic binning, comparative biology and taxonomic classification.</title>
        <authorList>
            <person name="Goeker M."/>
        </authorList>
    </citation>
    <scope>NUCLEOTIDE SEQUENCE [LARGE SCALE GENOMIC DNA]</scope>
    <source>
        <strain evidence="1 2">DSM 17455</strain>
    </source>
</reference>
<sequence length="108" mass="12183">MKPAAQYTLPDELAGLRTWLARQGVDVDHLKTERQALYLGTVLGRRKVRMPKRGQPCFPALLHLQSVLGLRGNRPKDQYQQSRLGTFGPASDVRRIDPAEYLATKEAK</sequence>
<proteinExistence type="predicted"/>
<organism evidence="1 2">
    <name type="scientific">Aminobacter ciceronei</name>
    <dbReference type="NCBI Taxonomy" id="150723"/>
    <lineage>
        <taxon>Bacteria</taxon>
        <taxon>Pseudomonadati</taxon>
        <taxon>Pseudomonadota</taxon>
        <taxon>Alphaproteobacteria</taxon>
        <taxon>Hyphomicrobiales</taxon>
        <taxon>Phyllobacteriaceae</taxon>
        <taxon>Aminobacter</taxon>
    </lineage>
</organism>
<keyword evidence="2" id="KW-1185">Reference proteome</keyword>
<name>A0ABR6CFY2_9HYPH</name>
<protein>
    <submittedName>
        <fullName evidence="1">Uncharacterized protein</fullName>
    </submittedName>
</protein>
<dbReference type="Proteomes" id="UP000587524">
    <property type="component" value="Unassembled WGS sequence"/>
</dbReference>
<gene>
    <name evidence="1" type="ORF">HNQ97_005966</name>
</gene>
<comment type="caution">
    <text evidence="1">The sequence shown here is derived from an EMBL/GenBank/DDBJ whole genome shotgun (WGS) entry which is preliminary data.</text>
</comment>